<accession>A0ACB9EXP6</accession>
<evidence type="ECO:0000313" key="2">
    <source>
        <dbReference type="Proteomes" id="UP001056120"/>
    </source>
</evidence>
<sequence>MDLLRVGPSTNTNIDDDSEPDTPPPSTEEFDGLPSNEESSDNYTANLESSHIVTNYSQDPEELREYEFEAADFDDEDDMDIWNDQSRQIRLGMYFRDMEELMGAVRQ</sequence>
<keyword evidence="2" id="KW-1185">Reference proteome</keyword>
<name>A0ACB9EXP6_9ASTR</name>
<dbReference type="EMBL" id="CM042034">
    <property type="protein sequence ID" value="KAI3763400.1"/>
    <property type="molecule type" value="Genomic_DNA"/>
</dbReference>
<organism evidence="1 2">
    <name type="scientific">Smallanthus sonchifolius</name>
    <dbReference type="NCBI Taxonomy" id="185202"/>
    <lineage>
        <taxon>Eukaryota</taxon>
        <taxon>Viridiplantae</taxon>
        <taxon>Streptophyta</taxon>
        <taxon>Embryophyta</taxon>
        <taxon>Tracheophyta</taxon>
        <taxon>Spermatophyta</taxon>
        <taxon>Magnoliopsida</taxon>
        <taxon>eudicotyledons</taxon>
        <taxon>Gunneridae</taxon>
        <taxon>Pentapetalae</taxon>
        <taxon>asterids</taxon>
        <taxon>campanulids</taxon>
        <taxon>Asterales</taxon>
        <taxon>Asteraceae</taxon>
        <taxon>Asteroideae</taxon>
        <taxon>Heliantheae alliance</taxon>
        <taxon>Millerieae</taxon>
        <taxon>Smallanthus</taxon>
    </lineage>
</organism>
<gene>
    <name evidence="1" type="ORF">L1987_53857</name>
</gene>
<evidence type="ECO:0000313" key="1">
    <source>
        <dbReference type="EMBL" id="KAI3763400.1"/>
    </source>
</evidence>
<dbReference type="Proteomes" id="UP001056120">
    <property type="component" value="Linkage Group LG17"/>
</dbReference>
<proteinExistence type="predicted"/>
<protein>
    <submittedName>
        <fullName evidence="1">Uncharacterized protein</fullName>
    </submittedName>
</protein>
<reference evidence="2" key="1">
    <citation type="journal article" date="2022" name="Mol. Ecol. Resour.">
        <title>The genomes of chicory, endive, great burdock and yacon provide insights into Asteraceae palaeo-polyploidization history and plant inulin production.</title>
        <authorList>
            <person name="Fan W."/>
            <person name="Wang S."/>
            <person name="Wang H."/>
            <person name="Wang A."/>
            <person name="Jiang F."/>
            <person name="Liu H."/>
            <person name="Zhao H."/>
            <person name="Xu D."/>
            <person name="Zhang Y."/>
        </authorList>
    </citation>
    <scope>NUCLEOTIDE SEQUENCE [LARGE SCALE GENOMIC DNA]</scope>
    <source>
        <strain evidence="2">cv. Yunnan</strain>
    </source>
</reference>
<reference evidence="1 2" key="2">
    <citation type="journal article" date="2022" name="Mol. Ecol. Resour.">
        <title>The genomes of chicory, endive, great burdock and yacon provide insights into Asteraceae paleo-polyploidization history and plant inulin production.</title>
        <authorList>
            <person name="Fan W."/>
            <person name="Wang S."/>
            <person name="Wang H."/>
            <person name="Wang A."/>
            <person name="Jiang F."/>
            <person name="Liu H."/>
            <person name="Zhao H."/>
            <person name="Xu D."/>
            <person name="Zhang Y."/>
        </authorList>
    </citation>
    <scope>NUCLEOTIDE SEQUENCE [LARGE SCALE GENOMIC DNA]</scope>
    <source>
        <strain evidence="2">cv. Yunnan</strain>
        <tissue evidence="1">Leaves</tissue>
    </source>
</reference>
<comment type="caution">
    <text evidence="1">The sequence shown here is derived from an EMBL/GenBank/DDBJ whole genome shotgun (WGS) entry which is preliminary data.</text>
</comment>